<dbReference type="AlphaFoldDB" id="A0A2A5B715"/>
<reference evidence="2" key="1">
    <citation type="submission" date="2017-08" db="EMBL/GenBank/DDBJ databases">
        <title>A dynamic microbial community with high functional redundancy inhabits the cold, oxic subseafloor aquifer.</title>
        <authorList>
            <person name="Tully B.J."/>
            <person name="Wheat C.G."/>
            <person name="Glazer B.T."/>
            <person name="Huber J.A."/>
        </authorList>
    </citation>
    <scope>NUCLEOTIDE SEQUENCE [LARGE SCALE GENOMIC DNA]</scope>
</reference>
<accession>A0A2A5B715</accession>
<organism evidence="1 2">
    <name type="scientific">SAR86 cluster bacterium</name>
    <dbReference type="NCBI Taxonomy" id="2030880"/>
    <lineage>
        <taxon>Bacteria</taxon>
        <taxon>Pseudomonadati</taxon>
        <taxon>Pseudomonadota</taxon>
        <taxon>Gammaproteobacteria</taxon>
        <taxon>SAR86 cluster</taxon>
    </lineage>
</organism>
<gene>
    <name evidence="1" type="ORF">COA96_03520</name>
</gene>
<evidence type="ECO:0000313" key="1">
    <source>
        <dbReference type="EMBL" id="PCJ27265.1"/>
    </source>
</evidence>
<evidence type="ECO:0000313" key="2">
    <source>
        <dbReference type="Proteomes" id="UP000218327"/>
    </source>
</evidence>
<sequence length="421" mass="47797">MKISCYKHQEFEDSQLISANIDGLELWFRFPKTFEHDCGDASPLVVASLIPAMLLGEDIELSDELFISPLLFSNLTALQEIYCSWNPIFKHINIRARLQEPVARRSGKACFFSGGVDGSYSLLQHSDSIDYAVLVNGFDFNMDDATWRVMIARNEHLAKSLGITLIPVETNFKYFTSAFGIARQCNFGAVLICIGQIIGFDVLYIAAGLTYRNILPDGSHVLTDPLWTTESTAIIHTGMEADRRAKIEKISENEIALSNLWVCWKDPSANCGECDKCMRTYIALRICGIDNFEFEKKISIRQVSKISIHNNVELSIFESFLEAAIQSENLDIQLIKALKNLIFKYKSRSFLKDTLQQFFPAFIRWRHNARPELDRLVDIGLTPRYSDSIVLQGVRERFQKGKEFKEPENIGSIFSNPKSGT</sequence>
<dbReference type="EMBL" id="NVVJ01000007">
    <property type="protein sequence ID" value="PCJ27265.1"/>
    <property type="molecule type" value="Genomic_DNA"/>
</dbReference>
<comment type="caution">
    <text evidence="1">The sequence shown here is derived from an EMBL/GenBank/DDBJ whole genome shotgun (WGS) entry which is preliminary data.</text>
</comment>
<proteinExistence type="predicted"/>
<dbReference type="Proteomes" id="UP000218327">
    <property type="component" value="Unassembled WGS sequence"/>
</dbReference>
<dbReference type="SUPFAM" id="SSF52402">
    <property type="entry name" value="Adenine nucleotide alpha hydrolases-like"/>
    <property type="match status" value="1"/>
</dbReference>
<name>A0A2A5B715_9GAMM</name>
<protein>
    <submittedName>
        <fullName evidence="1">Uncharacterized protein</fullName>
    </submittedName>
</protein>